<dbReference type="EMBL" id="BTSX01000002">
    <property type="protein sequence ID" value="GMS85463.1"/>
    <property type="molecule type" value="Genomic_DNA"/>
</dbReference>
<evidence type="ECO:0000256" key="10">
    <source>
        <dbReference type="ARBA" id="ARBA00023242"/>
    </source>
</evidence>
<evidence type="ECO:0000256" key="5">
    <source>
        <dbReference type="ARBA" id="ARBA00022833"/>
    </source>
</evidence>
<reference evidence="15" key="1">
    <citation type="submission" date="2023-10" db="EMBL/GenBank/DDBJ databases">
        <title>Genome assembly of Pristionchus species.</title>
        <authorList>
            <person name="Yoshida K."/>
            <person name="Sommer R.J."/>
        </authorList>
    </citation>
    <scope>NUCLEOTIDE SEQUENCE</scope>
    <source>
        <strain evidence="15">RS0144</strain>
    </source>
</reference>
<evidence type="ECO:0000256" key="9">
    <source>
        <dbReference type="ARBA" id="ARBA00023170"/>
    </source>
</evidence>
<keyword evidence="9 11" id="KW-0675">Receptor</keyword>
<protein>
    <recommendedName>
        <fullName evidence="17">Nuclear receptor</fullName>
    </recommendedName>
</protein>
<dbReference type="GO" id="GO:0000978">
    <property type="term" value="F:RNA polymerase II cis-regulatory region sequence-specific DNA binding"/>
    <property type="evidence" value="ECO:0007669"/>
    <property type="project" value="InterPro"/>
</dbReference>
<dbReference type="Gene3D" id="3.30.50.10">
    <property type="entry name" value="Erythroid Transcription Factor GATA-1, subunit A"/>
    <property type="match status" value="1"/>
</dbReference>
<keyword evidence="8 11" id="KW-0804">Transcription</keyword>
<evidence type="ECO:0000313" key="16">
    <source>
        <dbReference type="Proteomes" id="UP001432027"/>
    </source>
</evidence>
<dbReference type="PRINTS" id="PR00047">
    <property type="entry name" value="STROIDFINGER"/>
</dbReference>
<keyword evidence="3 11" id="KW-0479">Metal-binding</keyword>
<dbReference type="InterPro" id="IPR049636">
    <property type="entry name" value="HNF4-like_DBD"/>
</dbReference>
<feature type="compositionally biased region" description="Basic and acidic residues" evidence="12">
    <location>
        <begin position="69"/>
        <end position="80"/>
    </location>
</feature>
<feature type="compositionally biased region" description="Polar residues" evidence="12">
    <location>
        <begin position="33"/>
        <end position="44"/>
    </location>
</feature>
<feature type="domain" description="Nuclear receptor" evidence="13">
    <location>
        <begin position="98"/>
        <end position="178"/>
    </location>
</feature>
<dbReference type="Proteomes" id="UP001432027">
    <property type="component" value="Unassembled WGS sequence"/>
</dbReference>
<dbReference type="SMART" id="SM00430">
    <property type="entry name" value="HOLI"/>
    <property type="match status" value="1"/>
</dbReference>
<dbReference type="CDD" id="cd06960">
    <property type="entry name" value="NR_DBD_HNF4A"/>
    <property type="match status" value="1"/>
</dbReference>
<evidence type="ECO:0000256" key="2">
    <source>
        <dbReference type="ARBA" id="ARBA00005993"/>
    </source>
</evidence>
<keyword evidence="4 11" id="KW-0863">Zinc-finger</keyword>
<dbReference type="GO" id="GO:0003700">
    <property type="term" value="F:DNA-binding transcription factor activity"/>
    <property type="evidence" value="ECO:0007669"/>
    <property type="project" value="InterPro"/>
</dbReference>
<dbReference type="InterPro" id="IPR000536">
    <property type="entry name" value="Nucl_hrmn_rcpt_lig-bd"/>
</dbReference>
<dbReference type="AlphaFoldDB" id="A0AAV5STP8"/>
<evidence type="ECO:0000256" key="1">
    <source>
        <dbReference type="ARBA" id="ARBA00004123"/>
    </source>
</evidence>
<dbReference type="SUPFAM" id="SSF57716">
    <property type="entry name" value="Glucocorticoid receptor-like (DNA-binding domain)"/>
    <property type="match status" value="1"/>
</dbReference>
<keyword evidence="5 11" id="KW-0862">Zinc</keyword>
<feature type="non-terminal residue" evidence="15">
    <location>
        <position position="1"/>
    </location>
</feature>
<dbReference type="InterPro" id="IPR013088">
    <property type="entry name" value="Znf_NHR/GATA"/>
</dbReference>
<dbReference type="Pfam" id="PF00104">
    <property type="entry name" value="Hormone_recep"/>
    <property type="match status" value="1"/>
</dbReference>
<comment type="similarity">
    <text evidence="2 11">Belongs to the nuclear hormone receptor family.</text>
</comment>
<evidence type="ECO:0000256" key="7">
    <source>
        <dbReference type="ARBA" id="ARBA00023125"/>
    </source>
</evidence>
<accession>A0AAV5STP8</accession>
<name>A0AAV5STP8_9BILA</name>
<dbReference type="Pfam" id="PF00105">
    <property type="entry name" value="zf-C4"/>
    <property type="match status" value="1"/>
</dbReference>
<evidence type="ECO:0000313" key="15">
    <source>
        <dbReference type="EMBL" id="GMS85463.1"/>
    </source>
</evidence>
<feature type="region of interest" description="Disordered" evidence="12">
    <location>
        <begin position="31"/>
        <end position="91"/>
    </location>
</feature>
<dbReference type="PRINTS" id="PR00398">
    <property type="entry name" value="STRDHORMONER"/>
</dbReference>
<organism evidence="15 16">
    <name type="scientific">Pristionchus entomophagus</name>
    <dbReference type="NCBI Taxonomy" id="358040"/>
    <lineage>
        <taxon>Eukaryota</taxon>
        <taxon>Metazoa</taxon>
        <taxon>Ecdysozoa</taxon>
        <taxon>Nematoda</taxon>
        <taxon>Chromadorea</taxon>
        <taxon>Rhabditida</taxon>
        <taxon>Rhabditina</taxon>
        <taxon>Diplogasteromorpha</taxon>
        <taxon>Diplogasteroidea</taxon>
        <taxon>Neodiplogasteridae</taxon>
        <taxon>Pristionchus</taxon>
    </lineage>
</organism>
<sequence>FSMYPREDRNDSLATPIFDWPASFEFANGGSEGCSNQGAWTSPSIIELSPEDPGTEQPSANDAGPMNESTERAVVEAESAHKRRGRRKKEREKVPQCTEKCRVCGDTSTGHHYDIPSCNGCKSFFRRTLLDDRRFICEVEGNCPVLPKTRKEQKRRHCRACRFKKCVEVGMNPMAIMVEGEEDSEALQIALKRPAISHNEVPSKLISIGDYVNHLIDNLMYIEFRHQLLRRSELSPLPTNPQSILDVLSRASAMGQPQQEMNGWPLNQSHNKAVMSLEEHAQLRIPMPRLSTDRLPPSFKFWFYVDLVYAIEWAKTLDFFRRLDLADQRELICFSAWQILNVTHSYFSYVKGSDKAMFPDGKFTVWTPREADRDIITHFFRLRIDRTEYLLIKALIICNPSCETISDRARAILQKERENIAKVLFNHCMKTQGKERGPSRFCDIIALEGIMLHQASKTKQLQSLLSVLNLRSMRINLMDEI</sequence>
<dbReference type="PROSITE" id="PS51843">
    <property type="entry name" value="NR_LBD"/>
    <property type="match status" value="1"/>
</dbReference>
<dbReference type="SMART" id="SM00399">
    <property type="entry name" value="ZnF_C4"/>
    <property type="match status" value="1"/>
</dbReference>
<keyword evidence="7 11" id="KW-0238">DNA-binding</keyword>
<feature type="compositionally biased region" description="Basic residues" evidence="12">
    <location>
        <begin position="81"/>
        <end position="90"/>
    </location>
</feature>
<keyword evidence="6 11" id="KW-0805">Transcription regulation</keyword>
<dbReference type="PROSITE" id="PS00031">
    <property type="entry name" value="NUCLEAR_REC_DBD_1"/>
    <property type="match status" value="1"/>
</dbReference>
<keyword evidence="10 11" id="KW-0539">Nucleus</keyword>
<evidence type="ECO:0000256" key="11">
    <source>
        <dbReference type="RuleBase" id="RU004334"/>
    </source>
</evidence>
<dbReference type="InterPro" id="IPR001723">
    <property type="entry name" value="Nuclear_hrmn_rcpt"/>
</dbReference>
<dbReference type="Gene3D" id="1.10.565.10">
    <property type="entry name" value="Retinoid X Receptor"/>
    <property type="match status" value="1"/>
</dbReference>
<gene>
    <name evidence="15" type="ORF">PENTCL1PPCAC_7638</name>
</gene>
<dbReference type="FunFam" id="3.30.50.10:FF:000030">
    <property type="entry name" value="Nuclear Hormone Receptor family"/>
    <property type="match status" value="1"/>
</dbReference>
<evidence type="ECO:0000256" key="8">
    <source>
        <dbReference type="ARBA" id="ARBA00023163"/>
    </source>
</evidence>
<evidence type="ECO:0000256" key="4">
    <source>
        <dbReference type="ARBA" id="ARBA00022771"/>
    </source>
</evidence>
<evidence type="ECO:0000256" key="12">
    <source>
        <dbReference type="SAM" id="MobiDB-lite"/>
    </source>
</evidence>
<evidence type="ECO:0000259" key="14">
    <source>
        <dbReference type="PROSITE" id="PS51843"/>
    </source>
</evidence>
<feature type="non-terminal residue" evidence="15">
    <location>
        <position position="481"/>
    </location>
</feature>
<evidence type="ECO:0000256" key="6">
    <source>
        <dbReference type="ARBA" id="ARBA00023015"/>
    </source>
</evidence>
<evidence type="ECO:0000256" key="3">
    <source>
        <dbReference type="ARBA" id="ARBA00022723"/>
    </source>
</evidence>
<dbReference type="PANTHER" id="PTHR24083">
    <property type="entry name" value="NUCLEAR HORMONE RECEPTOR"/>
    <property type="match status" value="1"/>
</dbReference>
<dbReference type="PROSITE" id="PS51030">
    <property type="entry name" value="NUCLEAR_REC_DBD_2"/>
    <property type="match status" value="1"/>
</dbReference>
<dbReference type="InterPro" id="IPR035500">
    <property type="entry name" value="NHR-like_dom_sf"/>
</dbReference>
<comment type="caution">
    <text evidence="15">The sequence shown here is derived from an EMBL/GenBank/DDBJ whole genome shotgun (WGS) entry which is preliminary data.</text>
</comment>
<dbReference type="InterPro" id="IPR050274">
    <property type="entry name" value="Nuclear_hormone_rcpt_NR2"/>
</dbReference>
<evidence type="ECO:0000259" key="13">
    <source>
        <dbReference type="PROSITE" id="PS51030"/>
    </source>
</evidence>
<evidence type="ECO:0008006" key="17">
    <source>
        <dbReference type="Google" id="ProtNLM"/>
    </source>
</evidence>
<keyword evidence="16" id="KW-1185">Reference proteome</keyword>
<dbReference type="InterPro" id="IPR001628">
    <property type="entry name" value="Znf_hrmn_rcpt"/>
</dbReference>
<dbReference type="SUPFAM" id="SSF48508">
    <property type="entry name" value="Nuclear receptor ligand-binding domain"/>
    <property type="match status" value="1"/>
</dbReference>
<dbReference type="GO" id="GO:0008270">
    <property type="term" value="F:zinc ion binding"/>
    <property type="evidence" value="ECO:0007669"/>
    <property type="project" value="UniProtKB-KW"/>
</dbReference>
<dbReference type="GO" id="GO:0005634">
    <property type="term" value="C:nucleus"/>
    <property type="evidence" value="ECO:0007669"/>
    <property type="project" value="UniProtKB-SubCell"/>
</dbReference>
<proteinExistence type="inferred from homology"/>
<comment type="subcellular location">
    <subcellularLocation>
        <location evidence="1 11">Nucleus</location>
    </subcellularLocation>
</comment>
<dbReference type="CDD" id="cd06157">
    <property type="entry name" value="NR_LBD"/>
    <property type="match status" value="1"/>
</dbReference>
<feature type="domain" description="NR LBD" evidence="14">
    <location>
        <begin position="265"/>
        <end position="481"/>
    </location>
</feature>